<organism evidence="1 2">
    <name type="scientific">Penicillium freii</name>
    <dbReference type="NCBI Taxonomy" id="48697"/>
    <lineage>
        <taxon>Eukaryota</taxon>
        <taxon>Fungi</taxon>
        <taxon>Dikarya</taxon>
        <taxon>Ascomycota</taxon>
        <taxon>Pezizomycotina</taxon>
        <taxon>Eurotiomycetes</taxon>
        <taxon>Eurotiomycetidae</taxon>
        <taxon>Eurotiales</taxon>
        <taxon>Aspergillaceae</taxon>
        <taxon>Penicillium</taxon>
    </lineage>
</organism>
<accession>A0A101MP57</accession>
<reference evidence="1 2" key="1">
    <citation type="submission" date="2015-10" db="EMBL/GenBank/DDBJ databases">
        <title>Genome sequencing of Penicillium freii.</title>
        <authorList>
            <person name="Nguyen H.D."/>
            <person name="Visagie C.M."/>
            <person name="Seifert K.A."/>
        </authorList>
    </citation>
    <scope>NUCLEOTIDE SEQUENCE [LARGE SCALE GENOMIC DNA]</scope>
    <source>
        <strain evidence="1 2">DAOM 242723</strain>
    </source>
</reference>
<dbReference type="EMBL" id="LLXE01000055">
    <property type="protein sequence ID" value="KUM64152.1"/>
    <property type="molecule type" value="Genomic_DNA"/>
</dbReference>
<gene>
    <name evidence="1" type="ORF">ACN42_g2933</name>
</gene>
<comment type="caution">
    <text evidence="1">The sequence shown here is derived from an EMBL/GenBank/DDBJ whole genome shotgun (WGS) entry which is preliminary data.</text>
</comment>
<protein>
    <submittedName>
        <fullName evidence="1">Uncharacterized protein</fullName>
    </submittedName>
</protein>
<name>A0A101MP57_PENFR</name>
<evidence type="ECO:0000313" key="1">
    <source>
        <dbReference type="EMBL" id="KUM64152.1"/>
    </source>
</evidence>
<dbReference type="Proteomes" id="UP000055045">
    <property type="component" value="Unassembled WGS sequence"/>
</dbReference>
<dbReference type="AlphaFoldDB" id="A0A101MP57"/>
<evidence type="ECO:0000313" key="2">
    <source>
        <dbReference type="Proteomes" id="UP000055045"/>
    </source>
</evidence>
<keyword evidence="2" id="KW-1185">Reference proteome</keyword>
<sequence>MRGEVGIPGKNQQASAKAGKVRHRRTLSNYLRRLVRPPFHVLSARGPYLKMQECAVMLCYGDMCECLVKTITVSFAGEIPSQNLSNYSRRLDAPTPTSFLIVSAGRSHLKMLCCMLERPVHGTEFQASWNRRLRGGVGIPGKNQQASAKAGKARHRRTLSNYLRRLELVHSTSFPCVLRSGTLPEDARVCGHVVLYVGRISAEHEISSELE</sequence>
<proteinExistence type="predicted"/>